<organism evidence="1 2">
    <name type="scientific">Limosilactobacillus reuteri</name>
    <name type="common">Lactobacillus reuteri</name>
    <dbReference type="NCBI Taxonomy" id="1598"/>
    <lineage>
        <taxon>Bacteria</taxon>
        <taxon>Bacillati</taxon>
        <taxon>Bacillota</taxon>
        <taxon>Bacilli</taxon>
        <taxon>Lactobacillales</taxon>
        <taxon>Lactobacillaceae</taxon>
        <taxon>Limosilactobacillus</taxon>
    </lineage>
</organism>
<proteinExistence type="predicted"/>
<dbReference type="AlphaFoldDB" id="A0A517D8K1"/>
<accession>A0A517D8K1</accession>
<reference evidence="1 2" key="1">
    <citation type="submission" date="2019-07" db="EMBL/GenBank/DDBJ databases">
        <title>Gastrointestinal microbiota of Peromyscus leucopus, the white-footed mouse.</title>
        <authorList>
            <person name="Milovic A."/>
            <person name="Bassam K."/>
            <person name="Barbour A.G."/>
        </authorList>
    </citation>
    <scope>NUCLEOTIDE SEQUENCE [LARGE SCALE GENOMIC DNA]</scope>
    <source>
        <strain evidence="1 2">LL7</strain>
        <plasmid evidence="1 2">unnamed</plasmid>
    </source>
</reference>
<keyword evidence="1" id="KW-0614">Plasmid</keyword>
<dbReference type="Proteomes" id="UP000316394">
    <property type="component" value="Plasmid unnamed"/>
</dbReference>
<gene>
    <name evidence="1" type="ORF">FOD75_11360</name>
</gene>
<dbReference type="RefSeq" id="WP_144228033.1">
    <property type="nucleotide sequence ID" value="NZ_CP041677.1"/>
</dbReference>
<geneLocation type="plasmid" evidence="1 2">
    <name>unnamed</name>
</geneLocation>
<sequence length="107" mass="12617">MKINEIYTAYVSWGTGGKRRPVLVIKSDEDFFEFYNITSKYNEKSRFIQRQYYPIKYWKESGLKKQSYVDVGRILNLPVEAVVLKFVGELTRDDKIGLANFISNLDY</sequence>
<evidence type="ECO:0000313" key="1">
    <source>
        <dbReference type="EMBL" id="QDR73682.1"/>
    </source>
</evidence>
<dbReference type="SUPFAM" id="SSF50118">
    <property type="entry name" value="Cell growth inhibitor/plasmid maintenance toxic component"/>
    <property type="match status" value="1"/>
</dbReference>
<dbReference type="InterPro" id="IPR011067">
    <property type="entry name" value="Plasmid_toxin/cell-grow_inhib"/>
</dbReference>
<dbReference type="EMBL" id="CP041677">
    <property type="protein sequence ID" value="QDR73682.1"/>
    <property type="molecule type" value="Genomic_DNA"/>
</dbReference>
<name>A0A517D8K1_LIMRT</name>
<protein>
    <submittedName>
        <fullName evidence="1">Type II toxin-antitoxin system PemK/MazF family toxin</fullName>
    </submittedName>
</protein>
<evidence type="ECO:0000313" key="2">
    <source>
        <dbReference type="Proteomes" id="UP000316394"/>
    </source>
</evidence>
<dbReference type="Gene3D" id="2.30.30.110">
    <property type="match status" value="1"/>
</dbReference>